<sequence length="66" mass="7048">MAATGWHMLLSTPELIEEIGNLAKRGLDFPPKGSWRAPGAPALPAYVRGLTHPRTQSLPPSLCDVG</sequence>
<evidence type="ECO:0000313" key="2">
    <source>
        <dbReference type="Proteomes" id="UP000276834"/>
    </source>
</evidence>
<accession>A0A3L8SZC0</accession>
<comment type="caution">
    <text evidence="1">The sequence shown here is derived from an EMBL/GenBank/DDBJ whole genome shotgun (WGS) entry which is preliminary data.</text>
</comment>
<reference evidence="1 2" key="1">
    <citation type="journal article" date="2018" name="Proc. R. Soc. B">
        <title>A non-coding region near Follistatin controls head colour polymorphism in the Gouldian finch.</title>
        <authorList>
            <person name="Toomey M.B."/>
            <person name="Marques C.I."/>
            <person name="Andrade P."/>
            <person name="Araujo P.M."/>
            <person name="Sabatino S."/>
            <person name="Gazda M.A."/>
            <person name="Afonso S."/>
            <person name="Lopes R.J."/>
            <person name="Corbo J.C."/>
            <person name="Carneiro M."/>
        </authorList>
    </citation>
    <scope>NUCLEOTIDE SEQUENCE [LARGE SCALE GENOMIC DNA]</scope>
    <source>
        <strain evidence="1">Red01</strain>
        <tissue evidence="1">Muscle</tissue>
    </source>
</reference>
<dbReference type="AlphaFoldDB" id="A0A3L8SZC0"/>
<dbReference type="Proteomes" id="UP000276834">
    <property type="component" value="Unassembled WGS sequence"/>
</dbReference>
<dbReference type="EMBL" id="QUSF01000002">
    <property type="protein sequence ID" value="RLW12254.1"/>
    <property type="molecule type" value="Genomic_DNA"/>
</dbReference>
<evidence type="ECO:0000313" key="1">
    <source>
        <dbReference type="EMBL" id="RLW12254.1"/>
    </source>
</evidence>
<protein>
    <submittedName>
        <fullName evidence="1">Uncharacterized protein</fullName>
    </submittedName>
</protein>
<name>A0A3L8SZC0_CHLGU</name>
<organism evidence="1 2">
    <name type="scientific">Chloebia gouldiae</name>
    <name type="common">Gouldian finch</name>
    <name type="synonym">Erythrura gouldiae</name>
    <dbReference type="NCBI Taxonomy" id="44316"/>
    <lineage>
        <taxon>Eukaryota</taxon>
        <taxon>Metazoa</taxon>
        <taxon>Chordata</taxon>
        <taxon>Craniata</taxon>
        <taxon>Vertebrata</taxon>
        <taxon>Euteleostomi</taxon>
        <taxon>Archelosauria</taxon>
        <taxon>Archosauria</taxon>
        <taxon>Dinosauria</taxon>
        <taxon>Saurischia</taxon>
        <taxon>Theropoda</taxon>
        <taxon>Coelurosauria</taxon>
        <taxon>Aves</taxon>
        <taxon>Neognathae</taxon>
        <taxon>Neoaves</taxon>
        <taxon>Telluraves</taxon>
        <taxon>Australaves</taxon>
        <taxon>Passeriformes</taxon>
        <taxon>Passeroidea</taxon>
        <taxon>Passeridae</taxon>
        <taxon>Chloebia</taxon>
    </lineage>
</organism>
<keyword evidence="2" id="KW-1185">Reference proteome</keyword>
<proteinExistence type="predicted"/>
<gene>
    <name evidence="1" type="ORF">DV515_00000622</name>
</gene>